<dbReference type="GO" id="GO:0003700">
    <property type="term" value="F:DNA-binding transcription factor activity"/>
    <property type="evidence" value="ECO:0007669"/>
    <property type="project" value="InterPro"/>
</dbReference>
<evidence type="ECO:0000256" key="7">
    <source>
        <dbReference type="ARBA" id="ARBA00023015"/>
    </source>
</evidence>
<dbReference type="eggNOG" id="COG0735">
    <property type="taxonomic scope" value="Bacteria"/>
</dbReference>
<evidence type="ECO:0000256" key="11">
    <source>
        <dbReference type="PIRSR" id="PIRSR602481-2"/>
    </source>
</evidence>
<accession>E3H676</accession>
<keyword evidence="4" id="KW-0678">Repressor</keyword>
<dbReference type="Gene3D" id="1.10.10.10">
    <property type="entry name" value="Winged helix-like DNA-binding domain superfamily/Winged helix DNA-binding domain"/>
    <property type="match status" value="1"/>
</dbReference>
<sequence length="139" mass="16309">MKLHIEDIGAYLKSHEIKPSYQRMKIFDYLITHRNHPTVDTIYRSLSQEIPTLSKTTVYNTLNLFVEKNIAVVIVIEENETRYDADVDIHGHFKCEKCNKVYDVDIDTKKIDISSLDQFQINEHHLYFKGICENCLKSS</sequence>
<keyword evidence="13" id="KW-1185">Reference proteome</keyword>
<comment type="cofactor">
    <cofactor evidence="11">
        <name>Mn(2+)</name>
        <dbReference type="ChEBI" id="CHEBI:29035"/>
    </cofactor>
    <cofactor evidence="11">
        <name>Fe(2+)</name>
        <dbReference type="ChEBI" id="CHEBI:29033"/>
    </cofactor>
    <text evidence="11">Binds 1 Mn(2+) or Fe(2+) ion per subunit.</text>
</comment>
<dbReference type="CDD" id="cd07153">
    <property type="entry name" value="Fur_like"/>
    <property type="match status" value="1"/>
</dbReference>
<dbReference type="HOGENOM" id="CLU_096072_4_2_0"/>
<feature type="binding site" evidence="10">
    <location>
        <position position="98"/>
    </location>
    <ligand>
        <name>Zn(2+)</name>
        <dbReference type="ChEBI" id="CHEBI:29105"/>
    </ligand>
</feature>
<organism evidence="12 13">
    <name type="scientific">Ilyobacter polytropus (strain ATCC 51220 / DSM 2926 / LMG 16218 / CuHBu1)</name>
    <dbReference type="NCBI Taxonomy" id="572544"/>
    <lineage>
        <taxon>Bacteria</taxon>
        <taxon>Fusobacteriati</taxon>
        <taxon>Fusobacteriota</taxon>
        <taxon>Fusobacteriia</taxon>
        <taxon>Fusobacteriales</taxon>
        <taxon>Fusobacteriaceae</taxon>
        <taxon>Ilyobacter</taxon>
    </lineage>
</organism>
<dbReference type="AlphaFoldDB" id="E3H676"/>
<dbReference type="GO" id="GO:0000976">
    <property type="term" value="F:transcription cis-regulatory region binding"/>
    <property type="evidence" value="ECO:0007669"/>
    <property type="project" value="TreeGrafter"/>
</dbReference>
<keyword evidence="9" id="KW-0804">Transcription</keyword>
<evidence type="ECO:0000256" key="9">
    <source>
        <dbReference type="ARBA" id="ARBA00023163"/>
    </source>
</evidence>
<gene>
    <name evidence="12" type="ordered locus">Ilyop_0045</name>
</gene>
<dbReference type="InterPro" id="IPR002481">
    <property type="entry name" value="FUR"/>
</dbReference>
<dbReference type="Gene3D" id="3.30.1490.190">
    <property type="match status" value="1"/>
</dbReference>
<evidence type="ECO:0000256" key="10">
    <source>
        <dbReference type="PIRSR" id="PIRSR602481-1"/>
    </source>
</evidence>
<evidence type="ECO:0000313" key="12">
    <source>
        <dbReference type="EMBL" id="ADO81835.1"/>
    </source>
</evidence>
<keyword evidence="5 10" id="KW-0479">Metal-binding</keyword>
<evidence type="ECO:0000256" key="8">
    <source>
        <dbReference type="ARBA" id="ARBA00023125"/>
    </source>
</evidence>
<dbReference type="PANTHER" id="PTHR33202:SF8">
    <property type="entry name" value="PEROXIDE-RESPONSIVE REPRESSOR PERR"/>
    <property type="match status" value="1"/>
</dbReference>
<dbReference type="RefSeq" id="WP_013386506.1">
    <property type="nucleotide sequence ID" value="NC_014632.1"/>
</dbReference>
<evidence type="ECO:0000256" key="6">
    <source>
        <dbReference type="ARBA" id="ARBA00022833"/>
    </source>
</evidence>
<evidence type="ECO:0000256" key="2">
    <source>
        <dbReference type="ARBA" id="ARBA00007957"/>
    </source>
</evidence>
<feature type="binding site" evidence="10">
    <location>
        <position position="95"/>
    </location>
    <ligand>
        <name>Zn(2+)</name>
        <dbReference type="ChEBI" id="CHEBI:29105"/>
    </ligand>
</feature>
<feature type="binding site" evidence="10">
    <location>
        <position position="132"/>
    </location>
    <ligand>
        <name>Zn(2+)</name>
        <dbReference type="ChEBI" id="CHEBI:29105"/>
    </ligand>
</feature>
<dbReference type="InterPro" id="IPR036388">
    <property type="entry name" value="WH-like_DNA-bd_sf"/>
</dbReference>
<evidence type="ECO:0000256" key="4">
    <source>
        <dbReference type="ARBA" id="ARBA00022491"/>
    </source>
</evidence>
<dbReference type="SUPFAM" id="SSF46785">
    <property type="entry name" value="Winged helix' DNA-binding domain"/>
    <property type="match status" value="1"/>
</dbReference>
<evidence type="ECO:0000256" key="5">
    <source>
        <dbReference type="ARBA" id="ARBA00022723"/>
    </source>
</evidence>
<dbReference type="GO" id="GO:1900376">
    <property type="term" value="P:regulation of secondary metabolite biosynthetic process"/>
    <property type="evidence" value="ECO:0007669"/>
    <property type="project" value="TreeGrafter"/>
</dbReference>
<feature type="binding site" evidence="11">
    <location>
        <position position="124"/>
    </location>
    <ligand>
        <name>Fe cation</name>
        <dbReference type="ChEBI" id="CHEBI:24875"/>
    </ligand>
</feature>
<keyword evidence="6 10" id="KW-0862">Zinc</keyword>
<proteinExistence type="inferred from homology"/>
<reference evidence="12 13" key="1">
    <citation type="journal article" date="2010" name="Stand. Genomic Sci.">
        <title>Complete genome sequence of Ilyobacter polytropus type strain (CuHbu1).</title>
        <authorList>
            <person name="Sikorski J."/>
            <person name="Chertkov O."/>
            <person name="Lapidus A."/>
            <person name="Nolan M."/>
            <person name="Lucas S."/>
            <person name="Del Rio T.G."/>
            <person name="Tice H."/>
            <person name="Cheng J.F."/>
            <person name="Tapia R."/>
            <person name="Han C."/>
            <person name="Goodwin L."/>
            <person name="Pitluck S."/>
            <person name="Liolios K."/>
            <person name="Ivanova N."/>
            <person name="Mavromatis K."/>
            <person name="Mikhailova N."/>
            <person name="Pati A."/>
            <person name="Chen A."/>
            <person name="Palaniappan K."/>
            <person name="Land M."/>
            <person name="Hauser L."/>
            <person name="Chang Y.J."/>
            <person name="Jeffries C.D."/>
            <person name="Brambilla E."/>
            <person name="Yasawong M."/>
            <person name="Rohde M."/>
            <person name="Pukall R."/>
            <person name="Spring S."/>
            <person name="Goker M."/>
            <person name="Woyke T."/>
            <person name="Bristow J."/>
            <person name="Eisen J.A."/>
            <person name="Markowitz V."/>
            <person name="Hugenholtz P."/>
            <person name="Kyrpides N.C."/>
            <person name="Klenk H.P."/>
        </authorList>
    </citation>
    <scope>NUCLEOTIDE SEQUENCE [LARGE SCALE GENOMIC DNA]</scope>
    <source>
        <strain evidence="13">ATCC 51220 / DSM 2926 / LMG 16218 / CuHBu1</strain>
    </source>
</reference>
<dbReference type="GO" id="GO:0008270">
    <property type="term" value="F:zinc ion binding"/>
    <property type="evidence" value="ECO:0007669"/>
    <property type="project" value="TreeGrafter"/>
</dbReference>
<dbReference type="PANTHER" id="PTHR33202">
    <property type="entry name" value="ZINC UPTAKE REGULATION PROTEIN"/>
    <property type="match status" value="1"/>
</dbReference>
<evidence type="ECO:0000256" key="1">
    <source>
        <dbReference type="ARBA" id="ARBA00004496"/>
    </source>
</evidence>
<dbReference type="STRING" id="572544.Ilyop_0045"/>
<keyword evidence="8" id="KW-0238">DNA-binding</keyword>
<dbReference type="GO" id="GO:0045892">
    <property type="term" value="P:negative regulation of DNA-templated transcription"/>
    <property type="evidence" value="ECO:0007669"/>
    <property type="project" value="TreeGrafter"/>
</dbReference>
<name>E3H676_ILYPC</name>
<feature type="binding site" evidence="10">
    <location>
        <position position="135"/>
    </location>
    <ligand>
        <name>Zn(2+)</name>
        <dbReference type="ChEBI" id="CHEBI:29105"/>
    </ligand>
</feature>
<evidence type="ECO:0000313" key="13">
    <source>
        <dbReference type="Proteomes" id="UP000006875"/>
    </source>
</evidence>
<dbReference type="InterPro" id="IPR043135">
    <property type="entry name" value="Fur_C"/>
</dbReference>
<comment type="similarity">
    <text evidence="2">Belongs to the Fur family.</text>
</comment>
<dbReference type="EMBL" id="CP002281">
    <property type="protein sequence ID" value="ADO81835.1"/>
    <property type="molecule type" value="Genomic_DNA"/>
</dbReference>
<dbReference type="FunFam" id="1.10.10.10:FF:000007">
    <property type="entry name" value="Ferric uptake regulation protein"/>
    <property type="match status" value="1"/>
</dbReference>
<keyword evidence="3" id="KW-0963">Cytoplasm</keyword>
<dbReference type="OrthoDB" id="8659436at2"/>
<dbReference type="GO" id="GO:0005737">
    <property type="term" value="C:cytoplasm"/>
    <property type="evidence" value="ECO:0007669"/>
    <property type="project" value="UniProtKB-SubCell"/>
</dbReference>
<keyword evidence="7" id="KW-0805">Transcription regulation</keyword>
<comment type="cofactor">
    <cofactor evidence="10">
        <name>Zn(2+)</name>
        <dbReference type="ChEBI" id="CHEBI:29105"/>
    </cofactor>
    <text evidence="10">Binds 1 zinc ion per subunit.</text>
</comment>
<protein>
    <submittedName>
        <fullName evidence="12">Ferric uptake regulator, Fur family</fullName>
    </submittedName>
</protein>
<dbReference type="InterPro" id="IPR036390">
    <property type="entry name" value="WH_DNA-bd_sf"/>
</dbReference>
<comment type="subcellular location">
    <subcellularLocation>
        <location evidence="1">Cytoplasm</location>
    </subcellularLocation>
</comment>
<evidence type="ECO:0000256" key="3">
    <source>
        <dbReference type="ARBA" id="ARBA00022490"/>
    </source>
</evidence>
<dbReference type="KEGG" id="ipo:Ilyop_0045"/>
<keyword evidence="11" id="KW-0408">Iron</keyword>
<dbReference type="Proteomes" id="UP000006875">
    <property type="component" value="Chromosome"/>
</dbReference>
<dbReference type="Pfam" id="PF01475">
    <property type="entry name" value="FUR"/>
    <property type="match status" value="1"/>
</dbReference>